<gene>
    <name evidence="1" type="ORF">RPERSI_LOCUS9601</name>
</gene>
<reference evidence="1" key="1">
    <citation type="submission" date="2021-06" db="EMBL/GenBank/DDBJ databases">
        <authorList>
            <person name="Kallberg Y."/>
            <person name="Tangrot J."/>
            <person name="Rosling A."/>
        </authorList>
    </citation>
    <scope>NUCLEOTIDE SEQUENCE</scope>
    <source>
        <strain evidence="1">MA461A</strain>
    </source>
</reference>
<evidence type="ECO:0000313" key="2">
    <source>
        <dbReference type="Proteomes" id="UP000789920"/>
    </source>
</evidence>
<organism evidence="1 2">
    <name type="scientific">Racocetra persica</name>
    <dbReference type="NCBI Taxonomy" id="160502"/>
    <lineage>
        <taxon>Eukaryota</taxon>
        <taxon>Fungi</taxon>
        <taxon>Fungi incertae sedis</taxon>
        <taxon>Mucoromycota</taxon>
        <taxon>Glomeromycotina</taxon>
        <taxon>Glomeromycetes</taxon>
        <taxon>Diversisporales</taxon>
        <taxon>Gigasporaceae</taxon>
        <taxon>Racocetra</taxon>
    </lineage>
</organism>
<protein>
    <submittedName>
        <fullName evidence="1">9408_t:CDS:1</fullName>
    </submittedName>
</protein>
<feature type="non-terminal residue" evidence="1">
    <location>
        <position position="1"/>
    </location>
</feature>
<accession>A0ACA9P5V0</accession>
<dbReference type="EMBL" id="CAJVQC010018264">
    <property type="protein sequence ID" value="CAG8692053.1"/>
    <property type="molecule type" value="Genomic_DNA"/>
</dbReference>
<dbReference type="Proteomes" id="UP000789920">
    <property type="component" value="Unassembled WGS sequence"/>
</dbReference>
<keyword evidence="2" id="KW-1185">Reference proteome</keyword>
<sequence>WFALAGEKPLADQSYSTVLITTFKDTIVILANLGQLLLFYAN</sequence>
<comment type="caution">
    <text evidence="1">The sequence shown here is derived from an EMBL/GenBank/DDBJ whole genome shotgun (WGS) entry which is preliminary data.</text>
</comment>
<name>A0ACA9P5V0_9GLOM</name>
<proteinExistence type="predicted"/>
<evidence type="ECO:0000313" key="1">
    <source>
        <dbReference type="EMBL" id="CAG8692053.1"/>
    </source>
</evidence>